<evidence type="ECO:0000256" key="1">
    <source>
        <dbReference type="SAM" id="MobiDB-lite"/>
    </source>
</evidence>
<accession>A0A4C1V535</accession>
<proteinExistence type="predicted"/>
<dbReference type="AlphaFoldDB" id="A0A4C1V535"/>
<evidence type="ECO:0000313" key="3">
    <source>
        <dbReference type="Proteomes" id="UP000299102"/>
    </source>
</evidence>
<sequence length="127" mass="14481">MLKTSEDHDTFSVTQTSRRTQISSIRNESHRLRDCAKFKELSVDKRIDHIESPQQASTKQYQNHKTFVNLLCAEARVAPITSLTIPQLELYEALQGAPLHIHFIVEAYGKPVCQPSIIQNVLPELLQ</sequence>
<evidence type="ECO:0000313" key="2">
    <source>
        <dbReference type="EMBL" id="GBP33901.1"/>
    </source>
</evidence>
<gene>
    <name evidence="2" type="ORF">EVAR_21012_1</name>
</gene>
<dbReference type="Pfam" id="PF05380">
    <property type="entry name" value="Peptidase_A17"/>
    <property type="match status" value="1"/>
</dbReference>
<organism evidence="2 3">
    <name type="scientific">Eumeta variegata</name>
    <name type="common">Bagworm moth</name>
    <name type="synonym">Eumeta japonica</name>
    <dbReference type="NCBI Taxonomy" id="151549"/>
    <lineage>
        <taxon>Eukaryota</taxon>
        <taxon>Metazoa</taxon>
        <taxon>Ecdysozoa</taxon>
        <taxon>Arthropoda</taxon>
        <taxon>Hexapoda</taxon>
        <taxon>Insecta</taxon>
        <taxon>Pterygota</taxon>
        <taxon>Neoptera</taxon>
        <taxon>Endopterygota</taxon>
        <taxon>Lepidoptera</taxon>
        <taxon>Glossata</taxon>
        <taxon>Ditrysia</taxon>
        <taxon>Tineoidea</taxon>
        <taxon>Psychidae</taxon>
        <taxon>Oiketicinae</taxon>
        <taxon>Eumeta</taxon>
    </lineage>
</organism>
<feature type="region of interest" description="Disordered" evidence="1">
    <location>
        <begin position="1"/>
        <end position="25"/>
    </location>
</feature>
<keyword evidence="3" id="KW-1185">Reference proteome</keyword>
<dbReference type="Proteomes" id="UP000299102">
    <property type="component" value="Unassembled WGS sequence"/>
</dbReference>
<feature type="compositionally biased region" description="Basic and acidic residues" evidence="1">
    <location>
        <begin position="1"/>
        <end position="10"/>
    </location>
</feature>
<comment type="caution">
    <text evidence="2">The sequence shown here is derived from an EMBL/GenBank/DDBJ whole genome shotgun (WGS) entry which is preliminary data.</text>
</comment>
<name>A0A4C1V535_EUMVA</name>
<dbReference type="InterPro" id="IPR008042">
    <property type="entry name" value="Retrotrans_Pao"/>
</dbReference>
<protein>
    <submittedName>
        <fullName evidence="2">Uncharacterized protein</fullName>
    </submittedName>
</protein>
<dbReference type="EMBL" id="BGZK01000280">
    <property type="protein sequence ID" value="GBP33901.1"/>
    <property type="molecule type" value="Genomic_DNA"/>
</dbReference>
<reference evidence="2 3" key="1">
    <citation type="journal article" date="2019" name="Commun. Biol.">
        <title>The bagworm genome reveals a unique fibroin gene that provides high tensile strength.</title>
        <authorList>
            <person name="Kono N."/>
            <person name="Nakamura H."/>
            <person name="Ohtoshi R."/>
            <person name="Tomita M."/>
            <person name="Numata K."/>
            <person name="Arakawa K."/>
        </authorList>
    </citation>
    <scope>NUCLEOTIDE SEQUENCE [LARGE SCALE GENOMIC DNA]</scope>
</reference>
<feature type="compositionally biased region" description="Polar residues" evidence="1">
    <location>
        <begin position="11"/>
        <end position="25"/>
    </location>
</feature>